<dbReference type="STRING" id="1122209.SAMN02745752_01380"/>
<dbReference type="InterPro" id="IPR005265">
    <property type="entry name" value="HemJ-like"/>
</dbReference>
<evidence type="ECO:0000256" key="7">
    <source>
        <dbReference type="ARBA" id="ARBA00022692"/>
    </source>
</evidence>
<organism evidence="16 17">
    <name type="scientific">Marinospirillum alkaliphilum DSM 21637</name>
    <dbReference type="NCBI Taxonomy" id="1122209"/>
    <lineage>
        <taxon>Bacteria</taxon>
        <taxon>Pseudomonadati</taxon>
        <taxon>Pseudomonadota</taxon>
        <taxon>Gammaproteobacteria</taxon>
        <taxon>Oceanospirillales</taxon>
        <taxon>Oceanospirillaceae</taxon>
        <taxon>Marinospirillum</taxon>
    </lineage>
</organism>
<evidence type="ECO:0000256" key="2">
    <source>
        <dbReference type="ARBA" id="ARBA00005073"/>
    </source>
</evidence>
<dbReference type="GO" id="GO:0006782">
    <property type="term" value="P:protoporphyrinogen IX biosynthetic process"/>
    <property type="evidence" value="ECO:0007669"/>
    <property type="project" value="UniProtKB-UniRule"/>
</dbReference>
<evidence type="ECO:0000313" key="17">
    <source>
        <dbReference type="Proteomes" id="UP000182350"/>
    </source>
</evidence>
<keyword evidence="12 14" id="KW-0472">Membrane</keyword>
<evidence type="ECO:0000256" key="8">
    <source>
        <dbReference type="ARBA" id="ARBA00022723"/>
    </source>
</evidence>
<feature type="transmembrane region" description="Helical" evidence="14">
    <location>
        <begin position="90"/>
        <end position="108"/>
    </location>
</feature>
<dbReference type="OrthoDB" id="9800824at2"/>
<name>A0A1K1WH93_9GAMM</name>
<sequence length="145" mass="16997">MNYLWLKAFHIIAIVTWFAALFYLPRLFVYHTQAEQEGDQRGAERFCVMERKLYRGIMTPSMLVALALGLALLSMNFTGYLEQGWMRTKLALVVLLLIYHFWCGALLRQFAAGVNRHSHVWYRIFNELPVFILVFVVVLVVVKPW</sequence>
<keyword evidence="6 14" id="KW-0349">Heme</keyword>
<feature type="transmembrane region" description="Helical" evidence="14">
    <location>
        <begin position="120"/>
        <end position="142"/>
    </location>
</feature>
<proteinExistence type="inferred from homology"/>
<evidence type="ECO:0000256" key="13">
    <source>
        <dbReference type="ARBA" id="ARBA00048390"/>
    </source>
</evidence>
<dbReference type="PIRSF" id="PIRSF004638">
    <property type="entry name" value="UCP004638"/>
    <property type="match status" value="1"/>
</dbReference>
<evidence type="ECO:0000256" key="5">
    <source>
        <dbReference type="ARBA" id="ARBA00022475"/>
    </source>
</evidence>
<reference evidence="16 17" key="1">
    <citation type="submission" date="2016-11" db="EMBL/GenBank/DDBJ databases">
        <authorList>
            <person name="Jaros S."/>
            <person name="Januszkiewicz K."/>
            <person name="Wedrychowicz H."/>
        </authorList>
    </citation>
    <scope>NUCLEOTIDE SEQUENCE [LARGE SCALE GENOMIC DNA]</scope>
    <source>
        <strain evidence="16 17">DSM 21637</strain>
    </source>
</reference>
<evidence type="ECO:0000256" key="14">
    <source>
        <dbReference type="HAMAP-Rule" id="MF_02239"/>
    </source>
</evidence>
<evidence type="ECO:0000313" key="16">
    <source>
        <dbReference type="EMBL" id="SFX36802.1"/>
    </source>
</evidence>
<dbReference type="EMBL" id="FPJW01000004">
    <property type="protein sequence ID" value="SFX36802.1"/>
    <property type="molecule type" value="Genomic_DNA"/>
</dbReference>
<comment type="catalytic activity">
    <reaction evidence="13 14 15">
        <text>protoporphyrinogen IX + 3 A = protoporphyrin IX + 3 AH2</text>
        <dbReference type="Rhea" id="RHEA:62000"/>
        <dbReference type="ChEBI" id="CHEBI:13193"/>
        <dbReference type="ChEBI" id="CHEBI:17499"/>
        <dbReference type="ChEBI" id="CHEBI:57306"/>
        <dbReference type="ChEBI" id="CHEBI:57307"/>
    </reaction>
</comment>
<dbReference type="RefSeq" id="WP_072325629.1">
    <property type="nucleotide sequence ID" value="NZ_FPJW01000004.1"/>
</dbReference>
<dbReference type="PANTHER" id="PTHR40255:SF1">
    <property type="entry name" value="PROTOPORPHYRINOGEN IX OXIDASE"/>
    <property type="match status" value="1"/>
</dbReference>
<keyword evidence="8 14" id="KW-0479">Metal-binding</keyword>
<feature type="binding site" description="axial binding residue" evidence="14">
    <location>
        <position position="10"/>
    </location>
    <ligand>
        <name>heme</name>
        <dbReference type="ChEBI" id="CHEBI:30413"/>
    </ligand>
    <ligandPart>
        <name>Fe</name>
        <dbReference type="ChEBI" id="CHEBI:18248"/>
    </ligandPart>
</feature>
<protein>
    <recommendedName>
        <fullName evidence="4 14">Protoporphyrinogen IX oxidase</fullName>
        <shortName evidence="14">PPO</shortName>
        <ecNumber evidence="14 15">1.3.99.-</ecNumber>
    </recommendedName>
</protein>
<keyword evidence="9 14" id="KW-1133">Transmembrane helix</keyword>
<comment type="similarity">
    <text evidence="3 14 15">Belongs to the HemJ family.</text>
</comment>
<evidence type="ECO:0000256" key="6">
    <source>
        <dbReference type="ARBA" id="ARBA00022617"/>
    </source>
</evidence>
<dbReference type="GO" id="GO:0070818">
    <property type="term" value="F:protoporphyrinogen oxidase activity"/>
    <property type="evidence" value="ECO:0007669"/>
    <property type="project" value="UniProtKB-UniRule"/>
</dbReference>
<comment type="subunit">
    <text evidence="14">Homodimer.</text>
</comment>
<comment type="pathway">
    <text evidence="2 14 15">Porphyrin-containing compound metabolism; protoporphyrin-IX biosynthesis; protoporphyrin-IX from protoporphyrinogen-IX: step 1/1.</text>
</comment>
<evidence type="ECO:0000256" key="4">
    <source>
        <dbReference type="ARBA" id="ARBA00017504"/>
    </source>
</evidence>
<keyword evidence="5 14" id="KW-1003">Cell membrane</keyword>
<dbReference type="PANTHER" id="PTHR40255">
    <property type="entry name" value="UPF0093 MEMBRANE PROTEIN SLR1790"/>
    <property type="match status" value="1"/>
</dbReference>
<dbReference type="NCBIfam" id="TIGR00701">
    <property type="entry name" value="protoporphyrinogen oxidase HemJ"/>
    <property type="match status" value="1"/>
</dbReference>
<evidence type="ECO:0000256" key="12">
    <source>
        <dbReference type="ARBA" id="ARBA00023136"/>
    </source>
</evidence>
<feature type="transmembrane region" description="Helical" evidence="14">
    <location>
        <begin position="57"/>
        <end position="78"/>
    </location>
</feature>
<comment type="function">
    <text evidence="14 15">Catalyzes the oxidation of protoporphyrinogen IX to protoporphyrin IX.</text>
</comment>
<dbReference type="AlphaFoldDB" id="A0A1K1WH93"/>
<feature type="transmembrane region" description="Helical" evidence="14">
    <location>
        <begin position="6"/>
        <end position="24"/>
    </location>
</feature>
<comment type="subcellular location">
    <subcellularLocation>
        <location evidence="1 14">Cell membrane</location>
        <topology evidence="1 14">Multi-pass membrane protein</topology>
    </subcellularLocation>
</comment>
<comment type="cofactor">
    <cofactor evidence="14 15">
        <name>heme b</name>
        <dbReference type="ChEBI" id="CHEBI:60344"/>
    </cofactor>
    <text evidence="14 15">Binds 1 heme b (iron(II)-protoporphyrin IX) group per subunit.</text>
</comment>
<accession>A0A1K1WH93</accession>
<evidence type="ECO:0000256" key="11">
    <source>
        <dbReference type="ARBA" id="ARBA00023004"/>
    </source>
</evidence>
<dbReference type="Pfam" id="PF03653">
    <property type="entry name" value="UPF0093"/>
    <property type="match status" value="1"/>
</dbReference>
<evidence type="ECO:0000256" key="9">
    <source>
        <dbReference type="ARBA" id="ARBA00022989"/>
    </source>
</evidence>
<keyword evidence="10 14" id="KW-0560">Oxidoreductase</keyword>
<evidence type="ECO:0000256" key="10">
    <source>
        <dbReference type="ARBA" id="ARBA00023002"/>
    </source>
</evidence>
<gene>
    <name evidence="16" type="ORF">SAMN02745752_01380</name>
</gene>
<evidence type="ECO:0000256" key="3">
    <source>
        <dbReference type="ARBA" id="ARBA00006501"/>
    </source>
</evidence>
<keyword evidence="7 14" id="KW-0812">Transmembrane</keyword>
<dbReference type="HAMAP" id="MF_02239">
    <property type="entry name" value="HemJ"/>
    <property type="match status" value="1"/>
</dbReference>
<dbReference type="GO" id="GO:0005886">
    <property type="term" value="C:plasma membrane"/>
    <property type="evidence" value="ECO:0007669"/>
    <property type="project" value="UniProtKB-SubCell"/>
</dbReference>
<evidence type="ECO:0000256" key="15">
    <source>
        <dbReference type="PIRNR" id="PIRNR004638"/>
    </source>
</evidence>
<dbReference type="GO" id="GO:0046872">
    <property type="term" value="F:metal ion binding"/>
    <property type="evidence" value="ECO:0007669"/>
    <property type="project" value="UniProtKB-UniRule"/>
</dbReference>
<keyword evidence="11 14" id="KW-0408">Iron</keyword>
<keyword evidence="17" id="KW-1185">Reference proteome</keyword>
<dbReference type="Proteomes" id="UP000182350">
    <property type="component" value="Unassembled WGS sequence"/>
</dbReference>
<evidence type="ECO:0000256" key="1">
    <source>
        <dbReference type="ARBA" id="ARBA00004651"/>
    </source>
</evidence>
<dbReference type="EC" id="1.3.99.-" evidence="14 15"/>
<feature type="binding site" description="axial binding residue" evidence="14">
    <location>
        <position position="89"/>
    </location>
    <ligand>
        <name>heme</name>
        <dbReference type="ChEBI" id="CHEBI:30413"/>
    </ligand>
    <ligandPart>
        <name>Fe</name>
        <dbReference type="ChEBI" id="CHEBI:18248"/>
    </ligandPart>
</feature>
<dbReference type="UniPathway" id="UPA00251">
    <property type="reaction ID" value="UER00324"/>
</dbReference>